<reference evidence="2 3" key="1">
    <citation type="submission" date="2018-09" db="EMBL/GenBank/DDBJ databases">
        <title>Murine metabolic-syndrome-specific gut microbial biobank.</title>
        <authorList>
            <person name="Liu C."/>
        </authorList>
    </citation>
    <scope>NUCLEOTIDE SEQUENCE [LARGE SCALE GENOMIC DNA]</scope>
    <source>
        <strain evidence="2 3">0.1X-D8-26</strain>
    </source>
</reference>
<feature type="coiled-coil region" evidence="1">
    <location>
        <begin position="3"/>
        <end position="30"/>
    </location>
</feature>
<dbReference type="AlphaFoldDB" id="A0A3L8A7D8"/>
<keyword evidence="1" id="KW-0175">Coiled coil</keyword>
<dbReference type="Proteomes" id="UP000267159">
    <property type="component" value="Unassembled WGS sequence"/>
</dbReference>
<evidence type="ECO:0000313" key="3">
    <source>
        <dbReference type="Proteomes" id="UP000267159"/>
    </source>
</evidence>
<gene>
    <name evidence="2" type="ORF">D7Y07_10125</name>
</gene>
<dbReference type="EMBL" id="RAZM01000027">
    <property type="protein sequence ID" value="RLT80096.1"/>
    <property type="molecule type" value="Genomic_DNA"/>
</dbReference>
<evidence type="ECO:0000256" key="1">
    <source>
        <dbReference type="SAM" id="Coils"/>
    </source>
</evidence>
<organism evidence="2 3">
    <name type="scientific">Bacteroides acidifaciens</name>
    <dbReference type="NCBI Taxonomy" id="85831"/>
    <lineage>
        <taxon>Bacteria</taxon>
        <taxon>Pseudomonadati</taxon>
        <taxon>Bacteroidota</taxon>
        <taxon>Bacteroidia</taxon>
        <taxon>Bacteroidales</taxon>
        <taxon>Bacteroidaceae</taxon>
        <taxon>Bacteroides</taxon>
    </lineage>
</organism>
<sequence length="420" mass="47781">MDFVDFDEENEQLKQKLADVKINVDKHRESQAECSQQLDDLLKGVNKLRERIGRQKLEWKENTTVLELDQHIEQVFSNSAIKSTEDAQFKMQPIDYMVAVVSGGLAAVIDIFLVKIPKDAAIVRNGERIFQEGGSLTGMLRGIGIDENGKASKWITTLEKWFKVPYDKSVDSDIIGLMPKSHRLHSLAHDPSIAGLIWGIKDIVSGTFTCIDKNGCLIIEKVAETDFSKLFTAPILWFGHLLSDVFTRMGLPIPGWSYLQLLQFGSLGEKQRTIAEVARYMYLEGYDLRHFLSMSATNAVIELIVRLYYHLVCKKGPNEFSLAAEKEYVEVKNKIKLHNILFTSYSVASCGNIAKICAYQGNPTAFNLPLWLEMIKEAVTQVEILNRNSKDYETAIENRHIIDENFEKLYFSVMRKTLEV</sequence>
<proteinExistence type="predicted"/>
<dbReference type="RefSeq" id="WP_121767532.1">
    <property type="nucleotide sequence ID" value="NZ_CAMWAK010000007.1"/>
</dbReference>
<protein>
    <submittedName>
        <fullName evidence="2">Uncharacterized protein</fullName>
    </submittedName>
</protein>
<name>A0A3L8A7D8_9BACE</name>
<comment type="caution">
    <text evidence="2">The sequence shown here is derived from an EMBL/GenBank/DDBJ whole genome shotgun (WGS) entry which is preliminary data.</text>
</comment>
<evidence type="ECO:0000313" key="2">
    <source>
        <dbReference type="EMBL" id="RLT80096.1"/>
    </source>
</evidence>
<accession>A0A3L8A7D8</accession>